<keyword evidence="1" id="KW-0812">Transmembrane</keyword>
<organism evidence="2 3">
    <name type="scientific">Acinetobacter puyangensis</name>
    <dbReference type="NCBI Taxonomy" id="1096779"/>
    <lineage>
        <taxon>Bacteria</taxon>
        <taxon>Pseudomonadati</taxon>
        <taxon>Pseudomonadota</taxon>
        <taxon>Gammaproteobacteria</taxon>
        <taxon>Moraxellales</taxon>
        <taxon>Moraxellaceae</taxon>
        <taxon>Acinetobacter</taxon>
    </lineage>
</organism>
<keyword evidence="1" id="KW-0472">Membrane</keyword>
<dbReference type="Proteomes" id="UP000219042">
    <property type="component" value="Unassembled WGS sequence"/>
</dbReference>
<accession>A0A240E358</accession>
<evidence type="ECO:0000256" key="1">
    <source>
        <dbReference type="SAM" id="Phobius"/>
    </source>
</evidence>
<gene>
    <name evidence="2" type="ORF">SAMN05421731_101249</name>
</gene>
<keyword evidence="1" id="KW-1133">Transmembrane helix</keyword>
<proteinExistence type="predicted"/>
<name>A0A240E358_9GAMM</name>
<sequence>MASNNVIQVRGKNYNIYEFTGKVAHSNKQLETVVSGGGGGGATYQGTGGAAPVRISSTTYTHDDIFLVNDQGQEHVLRLVDWDIATREGHIIQAIWLIKEGKDEGSYVAINNLSTNTLLWGDRGRHGSIGKLVRPEWWKVFILPIVILVASAMIISWLSIVLVIVYFYFVVHKPWKDDIQSVKNQLKPFIQSA</sequence>
<dbReference type="EMBL" id="OANT01000001">
    <property type="protein sequence ID" value="SNX43214.1"/>
    <property type="molecule type" value="Genomic_DNA"/>
</dbReference>
<dbReference type="RefSeq" id="WP_097077534.1">
    <property type="nucleotide sequence ID" value="NZ_BAABHT010000020.1"/>
</dbReference>
<feature type="transmembrane region" description="Helical" evidence="1">
    <location>
        <begin position="141"/>
        <end position="169"/>
    </location>
</feature>
<evidence type="ECO:0000313" key="2">
    <source>
        <dbReference type="EMBL" id="SNX43214.1"/>
    </source>
</evidence>
<reference evidence="3" key="1">
    <citation type="submission" date="2016-09" db="EMBL/GenBank/DDBJ databases">
        <authorList>
            <person name="Varghese N."/>
            <person name="Submissions S."/>
        </authorList>
    </citation>
    <scope>NUCLEOTIDE SEQUENCE [LARGE SCALE GENOMIC DNA]</scope>
    <source>
        <strain evidence="3">ANC 4466</strain>
    </source>
</reference>
<dbReference type="AlphaFoldDB" id="A0A240E358"/>
<protein>
    <submittedName>
        <fullName evidence="2">Uncharacterized protein</fullName>
    </submittedName>
</protein>
<dbReference type="OrthoDB" id="7165362at2"/>
<keyword evidence="3" id="KW-1185">Reference proteome</keyword>
<evidence type="ECO:0000313" key="3">
    <source>
        <dbReference type="Proteomes" id="UP000219042"/>
    </source>
</evidence>